<evidence type="ECO:0000313" key="8">
    <source>
        <dbReference type="EMBL" id="KIY61943.1"/>
    </source>
</evidence>
<evidence type="ECO:0000256" key="1">
    <source>
        <dbReference type="ARBA" id="ARBA00004123"/>
    </source>
</evidence>
<dbReference type="InterPro" id="IPR037525">
    <property type="entry name" value="Velvet_dom"/>
</dbReference>
<sequence length="260" mass="29117">MSRPFDYKHGPFKDMTVRTSLRVLQSPISGRKLSQLQRAHLTKGSRIDVRPIEPPPIVQIQFFEVNPGDGSEREIMNYRDLQLNDGRTLMQAQLYKLDGANCPSQAEQAIHVIPPHSLPVYASQECTMTLMHGDIFSSAVPLHWEDREIMVCAFGFLSVHEEGTFVLSFRTFNIETSPNTESQTPISAMAWSDTFRIFATRDAPAVGVSTPLTIALSRVTALKVRVVPKATTSKKKKRPIPGHDGRHDTNDQNSDIFDGE</sequence>
<dbReference type="Gene3D" id="2.60.40.3960">
    <property type="entry name" value="Velvet domain"/>
    <property type="match status" value="1"/>
</dbReference>
<dbReference type="AlphaFoldDB" id="A0A0D7AU92"/>
<dbReference type="InterPro" id="IPR038491">
    <property type="entry name" value="Velvet_dom_sf"/>
</dbReference>
<name>A0A0D7AU92_9AGAR</name>
<reference evidence="8 9" key="1">
    <citation type="journal article" date="2015" name="Fungal Genet. Biol.">
        <title>Evolution of novel wood decay mechanisms in Agaricales revealed by the genome sequences of Fistulina hepatica and Cylindrobasidium torrendii.</title>
        <authorList>
            <person name="Floudas D."/>
            <person name="Held B.W."/>
            <person name="Riley R."/>
            <person name="Nagy L.G."/>
            <person name="Koehler G."/>
            <person name="Ransdell A.S."/>
            <person name="Younus H."/>
            <person name="Chow J."/>
            <person name="Chiniquy J."/>
            <person name="Lipzen A."/>
            <person name="Tritt A."/>
            <person name="Sun H."/>
            <person name="Haridas S."/>
            <person name="LaButti K."/>
            <person name="Ohm R.A."/>
            <person name="Kues U."/>
            <person name="Blanchette R.A."/>
            <person name="Grigoriev I.V."/>
            <person name="Minto R.E."/>
            <person name="Hibbett D.S."/>
        </authorList>
    </citation>
    <scope>NUCLEOTIDE SEQUENCE [LARGE SCALE GENOMIC DNA]</scope>
    <source>
        <strain evidence="8 9">FP15055 ss-10</strain>
    </source>
</reference>
<keyword evidence="4" id="KW-0804">Transcription</keyword>
<organism evidence="8 9">
    <name type="scientific">Cylindrobasidium torrendii FP15055 ss-10</name>
    <dbReference type="NCBI Taxonomy" id="1314674"/>
    <lineage>
        <taxon>Eukaryota</taxon>
        <taxon>Fungi</taxon>
        <taxon>Dikarya</taxon>
        <taxon>Basidiomycota</taxon>
        <taxon>Agaricomycotina</taxon>
        <taxon>Agaricomycetes</taxon>
        <taxon>Agaricomycetidae</taxon>
        <taxon>Agaricales</taxon>
        <taxon>Marasmiineae</taxon>
        <taxon>Physalacriaceae</taxon>
        <taxon>Cylindrobasidium</taxon>
    </lineage>
</organism>
<feature type="compositionally biased region" description="Polar residues" evidence="6">
    <location>
        <begin position="251"/>
        <end position="260"/>
    </location>
</feature>
<keyword evidence="3" id="KW-0805">Transcription regulation</keyword>
<gene>
    <name evidence="8" type="ORF">CYLTODRAFT_447470</name>
</gene>
<dbReference type="Proteomes" id="UP000054007">
    <property type="component" value="Unassembled WGS sequence"/>
</dbReference>
<keyword evidence="5" id="KW-0539">Nucleus</keyword>
<dbReference type="GO" id="GO:0005634">
    <property type="term" value="C:nucleus"/>
    <property type="evidence" value="ECO:0007669"/>
    <property type="project" value="UniProtKB-SubCell"/>
</dbReference>
<dbReference type="STRING" id="1314674.A0A0D7AU92"/>
<accession>A0A0D7AU92</accession>
<protein>
    <recommendedName>
        <fullName evidence="7">Velvet domain-containing protein</fullName>
    </recommendedName>
</protein>
<proteinExistence type="predicted"/>
<dbReference type="Pfam" id="PF11754">
    <property type="entry name" value="Velvet"/>
    <property type="match status" value="1"/>
</dbReference>
<evidence type="ECO:0000256" key="2">
    <source>
        <dbReference type="ARBA" id="ARBA00022969"/>
    </source>
</evidence>
<evidence type="ECO:0000259" key="7">
    <source>
        <dbReference type="PROSITE" id="PS51821"/>
    </source>
</evidence>
<dbReference type="PROSITE" id="PS51821">
    <property type="entry name" value="VELVET"/>
    <property type="match status" value="1"/>
</dbReference>
<dbReference type="PANTHER" id="PTHR33572">
    <property type="entry name" value="SPORE DEVELOPMENT REGULATOR VOSA"/>
    <property type="match status" value="1"/>
</dbReference>
<keyword evidence="9" id="KW-1185">Reference proteome</keyword>
<feature type="region of interest" description="Disordered" evidence="6">
    <location>
        <begin position="230"/>
        <end position="260"/>
    </location>
</feature>
<dbReference type="PANTHER" id="PTHR33572:SF17">
    <property type="entry name" value="SEXUAL DEVELOPMENT REGULATOR VELC"/>
    <property type="match status" value="1"/>
</dbReference>
<keyword evidence="2" id="KW-0749">Sporulation</keyword>
<evidence type="ECO:0000256" key="3">
    <source>
        <dbReference type="ARBA" id="ARBA00023015"/>
    </source>
</evidence>
<feature type="domain" description="Velvet" evidence="7">
    <location>
        <begin position="14"/>
        <end position="227"/>
    </location>
</feature>
<dbReference type="InterPro" id="IPR021740">
    <property type="entry name" value="Velvet"/>
</dbReference>
<evidence type="ECO:0000256" key="6">
    <source>
        <dbReference type="SAM" id="MobiDB-lite"/>
    </source>
</evidence>
<evidence type="ECO:0000256" key="4">
    <source>
        <dbReference type="ARBA" id="ARBA00023163"/>
    </source>
</evidence>
<comment type="subcellular location">
    <subcellularLocation>
        <location evidence="1">Nucleus</location>
    </subcellularLocation>
</comment>
<dbReference type="GO" id="GO:0030435">
    <property type="term" value="P:sporulation resulting in formation of a cellular spore"/>
    <property type="evidence" value="ECO:0007669"/>
    <property type="project" value="UniProtKB-KW"/>
</dbReference>
<feature type="compositionally biased region" description="Basic and acidic residues" evidence="6">
    <location>
        <begin position="241"/>
        <end position="250"/>
    </location>
</feature>
<evidence type="ECO:0000256" key="5">
    <source>
        <dbReference type="ARBA" id="ARBA00023242"/>
    </source>
</evidence>
<dbReference type="EMBL" id="KN880847">
    <property type="protein sequence ID" value="KIY61943.1"/>
    <property type="molecule type" value="Genomic_DNA"/>
</dbReference>
<dbReference type="OrthoDB" id="5599552at2759"/>
<evidence type="ECO:0000313" key="9">
    <source>
        <dbReference type="Proteomes" id="UP000054007"/>
    </source>
</evidence>